<evidence type="ECO:0000313" key="3">
    <source>
        <dbReference type="Proteomes" id="UP001270362"/>
    </source>
</evidence>
<feature type="region of interest" description="Disordered" evidence="1">
    <location>
        <begin position="1"/>
        <end position="80"/>
    </location>
</feature>
<keyword evidence="3" id="KW-1185">Reference proteome</keyword>
<reference evidence="2" key="1">
    <citation type="journal article" date="2023" name="Mol. Phylogenet. Evol.">
        <title>Genome-scale phylogeny and comparative genomics of the fungal order Sordariales.</title>
        <authorList>
            <person name="Hensen N."/>
            <person name="Bonometti L."/>
            <person name="Westerberg I."/>
            <person name="Brannstrom I.O."/>
            <person name="Guillou S."/>
            <person name="Cros-Aarteil S."/>
            <person name="Calhoun S."/>
            <person name="Haridas S."/>
            <person name="Kuo A."/>
            <person name="Mondo S."/>
            <person name="Pangilinan J."/>
            <person name="Riley R."/>
            <person name="LaButti K."/>
            <person name="Andreopoulos B."/>
            <person name="Lipzen A."/>
            <person name="Chen C."/>
            <person name="Yan M."/>
            <person name="Daum C."/>
            <person name="Ng V."/>
            <person name="Clum A."/>
            <person name="Steindorff A."/>
            <person name="Ohm R.A."/>
            <person name="Martin F."/>
            <person name="Silar P."/>
            <person name="Natvig D.O."/>
            <person name="Lalanne C."/>
            <person name="Gautier V."/>
            <person name="Ament-Velasquez S.L."/>
            <person name="Kruys A."/>
            <person name="Hutchinson M.I."/>
            <person name="Powell A.J."/>
            <person name="Barry K."/>
            <person name="Miller A.N."/>
            <person name="Grigoriev I.V."/>
            <person name="Debuchy R."/>
            <person name="Gladieux P."/>
            <person name="Hiltunen Thoren M."/>
            <person name="Johannesson H."/>
        </authorList>
    </citation>
    <scope>NUCLEOTIDE SEQUENCE</scope>
    <source>
        <strain evidence="2">CBS 314.62</strain>
    </source>
</reference>
<name>A0AAE0XDF9_9PEZI</name>
<reference evidence="2" key="2">
    <citation type="submission" date="2023-06" db="EMBL/GenBank/DDBJ databases">
        <authorList>
            <consortium name="Lawrence Berkeley National Laboratory"/>
            <person name="Haridas S."/>
            <person name="Hensen N."/>
            <person name="Bonometti L."/>
            <person name="Westerberg I."/>
            <person name="Brannstrom I.O."/>
            <person name="Guillou S."/>
            <person name="Cros-Aarteil S."/>
            <person name="Calhoun S."/>
            <person name="Kuo A."/>
            <person name="Mondo S."/>
            <person name="Pangilinan J."/>
            <person name="Riley R."/>
            <person name="Labutti K."/>
            <person name="Andreopoulos B."/>
            <person name="Lipzen A."/>
            <person name="Chen C."/>
            <person name="Yanf M."/>
            <person name="Daum C."/>
            <person name="Ng V."/>
            <person name="Clum A."/>
            <person name="Steindorff A."/>
            <person name="Ohm R."/>
            <person name="Martin F."/>
            <person name="Silar P."/>
            <person name="Natvig D."/>
            <person name="Lalanne C."/>
            <person name="Gautier V."/>
            <person name="Ament-Velasquez S.L."/>
            <person name="Kruys A."/>
            <person name="Hutchinson M.I."/>
            <person name="Powell A.J."/>
            <person name="Barry K."/>
            <person name="Miller A.N."/>
            <person name="Grigoriev I.V."/>
            <person name="Debuchy R."/>
            <person name="Gladieux P."/>
            <person name="Thoren M.H."/>
            <person name="Johannesson H."/>
        </authorList>
    </citation>
    <scope>NUCLEOTIDE SEQUENCE</scope>
    <source>
        <strain evidence="2">CBS 314.62</strain>
    </source>
</reference>
<evidence type="ECO:0000313" key="2">
    <source>
        <dbReference type="EMBL" id="KAK3690269.1"/>
    </source>
</evidence>
<organism evidence="2 3">
    <name type="scientific">Podospora appendiculata</name>
    <dbReference type="NCBI Taxonomy" id="314037"/>
    <lineage>
        <taxon>Eukaryota</taxon>
        <taxon>Fungi</taxon>
        <taxon>Dikarya</taxon>
        <taxon>Ascomycota</taxon>
        <taxon>Pezizomycotina</taxon>
        <taxon>Sordariomycetes</taxon>
        <taxon>Sordariomycetidae</taxon>
        <taxon>Sordariales</taxon>
        <taxon>Podosporaceae</taxon>
        <taxon>Podospora</taxon>
    </lineage>
</organism>
<proteinExistence type="predicted"/>
<gene>
    <name evidence="2" type="ORF">B0T22DRAFT_191030</name>
</gene>
<sequence length="228" mass="24899">MMVNSSSPVFRTASGPPGQSPPHRAVAPPAAEGRKQGRKQTTTINLRAPFQRNADRSAGVVLETSLSRDASDISAPTRRRNASLCRPMENLAIEQRPQPPACASTIPPPSPRATSRRKSSPASRVPTATVEIDNSDVTDSEDENFISATAFARSLTCPSFYLRDPQRYRSRPIKRHRTNASDVRQLITAAADARPEHCPTCRATFTSEVACTMHIRSRTCQRDPHAAA</sequence>
<protein>
    <submittedName>
        <fullName evidence="2">Uncharacterized protein</fullName>
    </submittedName>
</protein>
<evidence type="ECO:0000256" key="1">
    <source>
        <dbReference type="SAM" id="MobiDB-lite"/>
    </source>
</evidence>
<feature type="region of interest" description="Disordered" evidence="1">
    <location>
        <begin position="92"/>
        <end position="127"/>
    </location>
</feature>
<dbReference type="AlphaFoldDB" id="A0AAE0XDF9"/>
<dbReference type="Proteomes" id="UP001270362">
    <property type="component" value="Unassembled WGS sequence"/>
</dbReference>
<comment type="caution">
    <text evidence="2">The sequence shown here is derived from an EMBL/GenBank/DDBJ whole genome shotgun (WGS) entry which is preliminary data.</text>
</comment>
<accession>A0AAE0XDF9</accession>
<dbReference type="EMBL" id="JAULSO010000002">
    <property type="protein sequence ID" value="KAK3690269.1"/>
    <property type="molecule type" value="Genomic_DNA"/>
</dbReference>